<dbReference type="InterPro" id="IPR014929">
    <property type="entry name" value="E2-binding"/>
</dbReference>
<comment type="caution">
    <text evidence="13">The sequence shown here is derived from an EMBL/GenBank/DDBJ whole genome shotgun (WGS) entry which is preliminary data.</text>
</comment>
<dbReference type="FunFam" id="3.10.290.20:FF:000001">
    <property type="entry name" value="NEDD8-activating enzyme E1 catalytic subunit, variant"/>
    <property type="match status" value="1"/>
</dbReference>
<feature type="active site" description="Glycyl thioester intermediate" evidence="10">
    <location>
        <position position="210"/>
    </location>
</feature>
<accession>A0AAN9BCP0</accession>
<keyword evidence="7 11" id="KW-0067">ATP-binding</keyword>
<proteinExistence type="inferred from homology"/>
<dbReference type="CDD" id="cd01488">
    <property type="entry name" value="Uba3_RUB"/>
    <property type="match status" value="1"/>
</dbReference>
<dbReference type="GO" id="GO:0005634">
    <property type="term" value="C:nucleus"/>
    <property type="evidence" value="ECO:0007669"/>
    <property type="project" value="TreeGrafter"/>
</dbReference>
<dbReference type="SMART" id="SM01181">
    <property type="entry name" value="E2_bind"/>
    <property type="match status" value="1"/>
</dbReference>
<evidence type="ECO:0000256" key="3">
    <source>
        <dbReference type="ARBA" id="ARBA00015203"/>
    </source>
</evidence>
<dbReference type="Gene3D" id="1.10.10.520">
    <property type="entry name" value="Ubiquitin activating enzymes (Uba3). Chain: B, domain 2"/>
    <property type="match status" value="1"/>
</dbReference>
<keyword evidence="6 11" id="KW-0833">Ubl conjugation pathway</keyword>
<protein>
    <recommendedName>
        <fullName evidence="3 11">NEDD8-activating enzyme E1 catalytic subunit</fullName>
        <ecNumber evidence="8 11">6.2.1.64</ecNumber>
    </recommendedName>
</protein>
<dbReference type="FunFam" id="1.10.10.520:FF:000001">
    <property type="entry name" value="NEDD8-activating enzyme E1 catalytic subunit"/>
    <property type="match status" value="1"/>
</dbReference>
<comment type="function">
    <text evidence="11">Catalytic subunit of the dimeric E1 enzyme, which activates NEDD8.</text>
</comment>
<feature type="domain" description="E2 binding" evidence="12">
    <location>
        <begin position="347"/>
        <end position="435"/>
    </location>
</feature>
<comment type="similarity">
    <text evidence="2 11">Belongs to the ubiquitin-activating E1 family. UBA3 subfamily.</text>
</comment>
<evidence type="ECO:0000256" key="1">
    <source>
        <dbReference type="ARBA" id="ARBA00005032"/>
    </source>
</evidence>
<evidence type="ECO:0000256" key="4">
    <source>
        <dbReference type="ARBA" id="ARBA00022598"/>
    </source>
</evidence>
<comment type="pathway">
    <text evidence="1 11">Protein modification; protein neddylation.</text>
</comment>
<comment type="catalytic activity">
    <reaction evidence="9 11">
        <text>ATP + [NEDD8 protein] + [E1 NEDD8-activating enzyme]-L-cysteine = AMP + diphosphate + [E1 NEDD8-activating enzyme]-S-[NEDD8 protein]-yl-L-cysteine.</text>
        <dbReference type="EC" id="6.2.1.64"/>
    </reaction>
</comment>
<evidence type="ECO:0000259" key="12">
    <source>
        <dbReference type="SMART" id="SM01181"/>
    </source>
</evidence>
<dbReference type="PROSITE" id="PS00865">
    <property type="entry name" value="UBIQUITIN_ACTIVAT_2"/>
    <property type="match status" value="1"/>
</dbReference>
<evidence type="ECO:0000256" key="11">
    <source>
        <dbReference type="RuleBase" id="RU368009"/>
    </source>
</evidence>
<dbReference type="GO" id="GO:0045116">
    <property type="term" value="P:protein neddylation"/>
    <property type="evidence" value="ECO:0007669"/>
    <property type="project" value="UniProtKB-UniRule"/>
</dbReference>
<organism evidence="13 14">
    <name type="scientific">Littorina saxatilis</name>
    <dbReference type="NCBI Taxonomy" id="31220"/>
    <lineage>
        <taxon>Eukaryota</taxon>
        <taxon>Metazoa</taxon>
        <taxon>Spiralia</taxon>
        <taxon>Lophotrochozoa</taxon>
        <taxon>Mollusca</taxon>
        <taxon>Gastropoda</taxon>
        <taxon>Caenogastropoda</taxon>
        <taxon>Littorinimorpha</taxon>
        <taxon>Littorinoidea</taxon>
        <taxon>Littorinidae</taxon>
        <taxon>Littorina</taxon>
    </lineage>
</organism>
<evidence type="ECO:0000313" key="13">
    <source>
        <dbReference type="EMBL" id="KAK7102778.1"/>
    </source>
</evidence>
<dbReference type="InterPro" id="IPR033127">
    <property type="entry name" value="UBQ-activ_enz_E1_Cys_AS"/>
</dbReference>
<dbReference type="PANTHER" id="PTHR10953">
    <property type="entry name" value="UBIQUITIN-ACTIVATING ENZYME E1"/>
    <property type="match status" value="1"/>
</dbReference>
<dbReference type="GO" id="GO:0005524">
    <property type="term" value="F:ATP binding"/>
    <property type="evidence" value="ECO:0007669"/>
    <property type="project" value="UniProtKB-UniRule"/>
</dbReference>
<dbReference type="GO" id="GO:0005737">
    <property type="term" value="C:cytoplasm"/>
    <property type="evidence" value="ECO:0007669"/>
    <property type="project" value="TreeGrafter"/>
</dbReference>
<dbReference type="GO" id="GO:0019781">
    <property type="term" value="F:NEDD8 activating enzyme activity"/>
    <property type="evidence" value="ECO:0007669"/>
    <property type="project" value="UniProtKB-UniRule"/>
</dbReference>
<dbReference type="InterPro" id="IPR035985">
    <property type="entry name" value="Ubiquitin-activating_enz"/>
</dbReference>
<dbReference type="InterPro" id="IPR045886">
    <property type="entry name" value="ThiF/MoeB/HesA"/>
</dbReference>
<evidence type="ECO:0000256" key="8">
    <source>
        <dbReference type="ARBA" id="ARBA00023624"/>
    </source>
</evidence>
<dbReference type="AlphaFoldDB" id="A0AAN9BCP0"/>
<dbReference type="PANTHER" id="PTHR10953:SF6">
    <property type="entry name" value="NEDD8-ACTIVATING ENZYME E1 CATALYTIC SUBUNIT"/>
    <property type="match status" value="1"/>
</dbReference>
<dbReference type="Gene3D" id="3.40.50.720">
    <property type="entry name" value="NAD(P)-binding Rossmann-like Domain"/>
    <property type="match status" value="1"/>
</dbReference>
<reference evidence="13 14" key="1">
    <citation type="submission" date="2024-02" db="EMBL/GenBank/DDBJ databases">
        <title>Chromosome-scale genome assembly of the rough periwinkle Littorina saxatilis.</title>
        <authorList>
            <person name="De Jode A."/>
            <person name="Faria R."/>
            <person name="Formenti G."/>
            <person name="Sims Y."/>
            <person name="Smith T.P."/>
            <person name="Tracey A."/>
            <person name="Wood J.M.D."/>
            <person name="Zagrodzka Z.B."/>
            <person name="Johannesson K."/>
            <person name="Butlin R.K."/>
            <person name="Leder E.H."/>
        </authorList>
    </citation>
    <scope>NUCLEOTIDE SEQUENCE [LARGE SCALE GENOMIC DNA]</scope>
    <source>
        <strain evidence="13">Snail1</strain>
        <tissue evidence="13">Muscle</tissue>
    </source>
</reference>
<dbReference type="Proteomes" id="UP001374579">
    <property type="component" value="Unassembled WGS sequence"/>
</dbReference>
<dbReference type="InterPro" id="IPR030468">
    <property type="entry name" value="Uba3_N"/>
</dbReference>
<evidence type="ECO:0000256" key="2">
    <source>
        <dbReference type="ARBA" id="ARBA00006310"/>
    </source>
</evidence>
<dbReference type="Pfam" id="PF08825">
    <property type="entry name" value="E2_bind"/>
    <property type="match status" value="1"/>
</dbReference>
<evidence type="ECO:0000256" key="9">
    <source>
        <dbReference type="ARBA" id="ARBA00024626"/>
    </source>
</evidence>
<keyword evidence="14" id="KW-1185">Reference proteome</keyword>
<evidence type="ECO:0000256" key="10">
    <source>
        <dbReference type="PROSITE-ProRule" id="PRU10132"/>
    </source>
</evidence>
<dbReference type="EC" id="6.2.1.64" evidence="8 11"/>
<evidence type="ECO:0000313" key="14">
    <source>
        <dbReference type="Proteomes" id="UP001374579"/>
    </source>
</evidence>
<dbReference type="Pfam" id="PF00899">
    <property type="entry name" value="ThiF"/>
    <property type="match status" value="1"/>
</dbReference>
<keyword evidence="5 11" id="KW-0547">Nucleotide-binding</keyword>
<gene>
    <name evidence="13" type="ORF">V1264_020957</name>
</gene>
<dbReference type="Gene3D" id="3.10.290.20">
    <property type="entry name" value="Ubiquitin-like 2 activating enzyme e1b. Chain: B, domain 3"/>
    <property type="match status" value="1"/>
</dbReference>
<evidence type="ECO:0000256" key="6">
    <source>
        <dbReference type="ARBA" id="ARBA00022786"/>
    </source>
</evidence>
<dbReference type="SUPFAM" id="SSF69572">
    <property type="entry name" value="Activating enzymes of the ubiquitin-like proteins"/>
    <property type="match status" value="1"/>
</dbReference>
<name>A0AAN9BCP0_9CAEN</name>
<sequence>MSGDMDWSGRWNHIKRLLERTGPFAHPDFEPSSEILGFMQDSCKILVIGAGGLGCELLKDLALMGFRDIHVIDMDTIDVSNLNRQFLFRPKDVGSPKADVAATFVNARVPGCKVTAHYAKIQDYDEPFYSGFHILVCGLDSIVARRWINGMLIGLLRYEDGQLDQSSIIPLVDGGTEGFKGNARVVLPGMTACVECTLDLYPPQINFPLCTIAHTPRLPEHCIEYVRILLWPKEEPFGAGVGIDGDDPKHINWILQKSQDRAEEYNIIGITYRLTQGVVKRIIPAVASTNAVIAAACATEVFKLASSCCQPLNNYMNFNDTEGVYTYTFEAQKREDCLLCSNAPQTLTFTESDKLQDVITFLIESNTYQMKSPGITTSAHGKNKTLYMQTVKSIEERTRENLKKTLKELGLRSGQELYVADVTTPSAVTFTLNLASHMEMGADSENTVAN</sequence>
<evidence type="ECO:0000256" key="5">
    <source>
        <dbReference type="ARBA" id="ARBA00022741"/>
    </source>
</evidence>
<evidence type="ECO:0000256" key="7">
    <source>
        <dbReference type="ARBA" id="ARBA00022840"/>
    </source>
</evidence>
<dbReference type="EMBL" id="JBAMIC010000010">
    <property type="protein sequence ID" value="KAK7102778.1"/>
    <property type="molecule type" value="Genomic_DNA"/>
</dbReference>
<dbReference type="InterPro" id="IPR000594">
    <property type="entry name" value="ThiF_NAD_FAD-bd"/>
</dbReference>
<dbReference type="InterPro" id="IPR023318">
    <property type="entry name" value="Ub_act_enz_dom_a_sf"/>
</dbReference>
<keyword evidence="4 11" id="KW-0436">Ligase</keyword>